<proteinExistence type="predicted"/>
<comment type="caution">
    <text evidence="4">The sequence shown here is derived from an EMBL/GenBank/DDBJ whole genome shotgun (WGS) entry which is preliminary data.</text>
</comment>
<dbReference type="InParanoid" id="A0A2S8SQK5"/>
<evidence type="ECO:0000259" key="3">
    <source>
        <dbReference type="Pfam" id="PF00174"/>
    </source>
</evidence>
<dbReference type="AlphaFoldDB" id="A0A2S8SQK5"/>
<keyword evidence="5" id="KW-1185">Reference proteome</keyword>
<dbReference type="SUPFAM" id="SSF56524">
    <property type="entry name" value="Oxidoreductase molybdopterin-binding domain"/>
    <property type="match status" value="1"/>
</dbReference>
<feature type="compositionally biased region" description="Basic and acidic residues" evidence="1">
    <location>
        <begin position="7"/>
        <end position="18"/>
    </location>
</feature>
<keyword evidence="2" id="KW-0812">Transmembrane</keyword>
<dbReference type="Proteomes" id="UP000237684">
    <property type="component" value="Unassembled WGS sequence"/>
</dbReference>
<evidence type="ECO:0000256" key="1">
    <source>
        <dbReference type="SAM" id="MobiDB-lite"/>
    </source>
</evidence>
<gene>
    <name evidence="4" type="ORF">B1R32_1165</name>
</gene>
<dbReference type="InterPro" id="IPR036374">
    <property type="entry name" value="OxRdtase_Mopterin-bd_sf"/>
</dbReference>
<dbReference type="RefSeq" id="WP_123580750.1">
    <property type="nucleotide sequence ID" value="NZ_NIGF01000016.1"/>
</dbReference>
<dbReference type="EMBL" id="NIGF01000016">
    <property type="protein sequence ID" value="PQV63029.1"/>
    <property type="molecule type" value="Genomic_DNA"/>
</dbReference>
<dbReference type="Pfam" id="PF00174">
    <property type="entry name" value="Oxidored_molyb"/>
    <property type="match status" value="1"/>
</dbReference>
<keyword evidence="2" id="KW-1133">Transmembrane helix</keyword>
<feature type="transmembrane region" description="Helical" evidence="2">
    <location>
        <begin position="52"/>
        <end position="69"/>
    </location>
</feature>
<organism evidence="4 5">
    <name type="scientific">Abditibacterium utsteinense</name>
    <dbReference type="NCBI Taxonomy" id="1960156"/>
    <lineage>
        <taxon>Bacteria</taxon>
        <taxon>Pseudomonadati</taxon>
        <taxon>Abditibacteriota</taxon>
        <taxon>Abditibacteriia</taxon>
        <taxon>Abditibacteriales</taxon>
        <taxon>Abditibacteriaceae</taxon>
        <taxon>Abditibacterium</taxon>
    </lineage>
</organism>
<evidence type="ECO:0000256" key="2">
    <source>
        <dbReference type="SAM" id="Phobius"/>
    </source>
</evidence>
<sequence length="293" mass="32530">MNPATEQKTEEGGTEKEAQAPVAEAPVFQAVLDENESDEAESQMRRMSRRSFLWALGAGVGTLAGYKWIDTRRADGGIPWPLRRVLDTQGEIARDLFATARLAPTFPASLAKEPRANGNYGLESELDLASWNLNVSGLHSGEDLQLSLADIKKLPRTEIVTELKCIEGWSVVVRWAGVKISDFMRRYPPATQSGDAPNLDKKPRDLLPYVSAQTPDGAYFVGLDIESVLQPQTLLCYEMNGQALTPEHGAPLRLVTPTKYGIKHLKRLGTLEFTGQKPEDFWAQRGYDWYSGH</sequence>
<feature type="region of interest" description="Disordered" evidence="1">
    <location>
        <begin position="1"/>
        <end position="25"/>
    </location>
</feature>
<keyword evidence="2" id="KW-0472">Membrane</keyword>
<protein>
    <submittedName>
        <fullName evidence="4">Oxidoreductase molybdopterin binding domain-containing protein</fullName>
    </submittedName>
</protein>
<dbReference type="PANTHER" id="PTHR43032">
    <property type="entry name" value="PROTEIN-METHIONINE-SULFOXIDE REDUCTASE"/>
    <property type="match status" value="1"/>
</dbReference>
<dbReference type="InterPro" id="IPR000572">
    <property type="entry name" value="OxRdtase_Mopterin-bd_dom"/>
</dbReference>
<dbReference type="OrthoDB" id="9778777at2"/>
<evidence type="ECO:0000313" key="4">
    <source>
        <dbReference type="EMBL" id="PQV63029.1"/>
    </source>
</evidence>
<reference evidence="4 5" key="1">
    <citation type="journal article" date="2018" name="Syst. Appl. Microbiol.">
        <title>Abditibacterium utsteinense sp. nov., the first cultivated member of candidate phylum FBP, isolated from ice-free Antarctic soil samples.</title>
        <authorList>
            <person name="Tahon G."/>
            <person name="Tytgat B."/>
            <person name="Lebbe L."/>
            <person name="Carlier A."/>
            <person name="Willems A."/>
        </authorList>
    </citation>
    <scope>NUCLEOTIDE SEQUENCE [LARGE SCALE GENOMIC DNA]</scope>
    <source>
        <strain evidence="4 5">LMG 29911</strain>
    </source>
</reference>
<name>A0A2S8SQK5_9BACT</name>
<feature type="domain" description="Oxidoreductase molybdopterin-binding" evidence="3">
    <location>
        <begin position="126"/>
        <end position="282"/>
    </location>
</feature>
<accession>A0A2S8SQK5</accession>
<dbReference type="Gene3D" id="3.90.420.10">
    <property type="entry name" value="Oxidoreductase, molybdopterin-binding domain"/>
    <property type="match status" value="1"/>
</dbReference>
<evidence type="ECO:0000313" key="5">
    <source>
        <dbReference type="Proteomes" id="UP000237684"/>
    </source>
</evidence>